<organism evidence="2">
    <name type="scientific">Odontella aurita</name>
    <dbReference type="NCBI Taxonomy" id="265563"/>
    <lineage>
        <taxon>Eukaryota</taxon>
        <taxon>Sar</taxon>
        <taxon>Stramenopiles</taxon>
        <taxon>Ochrophyta</taxon>
        <taxon>Bacillariophyta</taxon>
        <taxon>Mediophyceae</taxon>
        <taxon>Biddulphiophycidae</taxon>
        <taxon>Eupodiscales</taxon>
        <taxon>Odontellaceae</taxon>
        <taxon>Odontella</taxon>
    </lineage>
</organism>
<feature type="region of interest" description="Disordered" evidence="1">
    <location>
        <begin position="314"/>
        <end position="377"/>
    </location>
</feature>
<feature type="compositionally biased region" description="Low complexity" evidence="1">
    <location>
        <begin position="462"/>
        <end position="471"/>
    </location>
</feature>
<feature type="compositionally biased region" description="Polar residues" evidence="1">
    <location>
        <begin position="328"/>
        <end position="340"/>
    </location>
</feature>
<proteinExistence type="predicted"/>
<sequence length="603" mass="64509">MASPGGGGGGGVGKKKQSLALSPLQSLMHYLVSVGSAVPIPKALVANPLKERLSAPYFKGLTSGGGAPSLNVRDIVAAVITTWLWAQFRDSFERAFAIGGRIDVDPECKWLIHAAVDAAVRALTAELLESGALPLSSSSGGHKSVSGKGGGSGAAKLTEIRAACLASQALTKELFVDGETERVAANMEALVKHLDERRVEALRVKTQERTLIAALISRRLKMSESFSHAYTSSMVRAGEAFGHEDVCEIVQDEVAMASSLLPHDIFNDHTGAWEDPCRPESGYISGLTGDELTWRAHARALIQKSLKKLQERYGAKGGTPHAGPYRDTPSSGMPGSTTRPGDTLASGRGSIAKTPPSLQRSSSSLKPSSLKRKASAMEKAPNVICFDTGSAPTTSKTAIMAPNHYSSPLIWDCDAIENKPYGRHDYGVRKKPRAYSGARFGARGSESSRSPREGSSKRLRRSSSSNSGRLSPMVTIPRVSPKHKGRIQNTEEIKWADVAKMFYPVSLGSSDRSLASAKAAVLRSKAPSSGGGKVGAKIIAPFCRDFDESTLIESDGSDEESDEDLSEETILGRHQVVLDKMKLKLDDVMEKRQGRDRNRTGGR</sequence>
<accession>A0A7S4N115</accession>
<gene>
    <name evidence="2" type="ORF">OAUR00152_LOCUS24914</name>
</gene>
<name>A0A7S4N115_9STRA</name>
<evidence type="ECO:0000256" key="1">
    <source>
        <dbReference type="SAM" id="MobiDB-lite"/>
    </source>
</evidence>
<reference evidence="2" key="1">
    <citation type="submission" date="2021-01" db="EMBL/GenBank/DDBJ databases">
        <authorList>
            <person name="Corre E."/>
            <person name="Pelletier E."/>
            <person name="Niang G."/>
            <person name="Scheremetjew M."/>
            <person name="Finn R."/>
            <person name="Kale V."/>
            <person name="Holt S."/>
            <person name="Cochrane G."/>
            <person name="Meng A."/>
            <person name="Brown T."/>
            <person name="Cohen L."/>
        </authorList>
    </citation>
    <scope>NUCLEOTIDE SEQUENCE</scope>
    <source>
        <strain evidence="2">Isolate 1302-5</strain>
    </source>
</reference>
<evidence type="ECO:0000313" key="2">
    <source>
        <dbReference type="EMBL" id="CAE2257529.1"/>
    </source>
</evidence>
<feature type="region of interest" description="Disordered" evidence="1">
    <location>
        <begin position="437"/>
        <end position="485"/>
    </location>
</feature>
<feature type="compositionally biased region" description="Low complexity" evidence="1">
    <location>
        <begin position="355"/>
        <end position="368"/>
    </location>
</feature>
<dbReference type="AlphaFoldDB" id="A0A7S4N115"/>
<dbReference type="EMBL" id="HBKQ01036210">
    <property type="protein sequence ID" value="CAE2257529.1"/>
    <property type="molecule type" value="Transcribed_RNA"/>
</dbReference>
<protein>
    <submittedName>
        <fullName evidence="2">Uncharacterized protein</fullName>
    </submittedName>
</protein>